<organism evidence="1 2">
    <name type="scientific">Linderina macrospora</name>
    <dbReference type="NCBI Taxonomy" id="4868"/>
    <lineage>
        <taxon>Eukaryota</taxon>
        <taxon>Fungi</taxon>
        <taxon>Fungi incertae sedis</taxon>
        <taxon>Zoopagomycota</taxon>
        <taxon>Kickxellomycotina</taxon>
        <taxon>Kickxellomycetes</taxon>
        <taxon>Kickxellales</taxon>
        <taxon>Kickxellaceae</taxon>
        <taxon>Linderina</taxon>
    </lineage>
</organism>
<proteinExistence type="predicted"/>
<evidence type="ECO:0000313" key="2">
    <source>
        <dbReference type="Proteomes" id="UP001150603"/>
    </source>
</evidence>
<dbReference type="Proteomes" id="UP001150603">
    <property type="component" value="Unassembled WGS sequence"/>
</dbReference>
<sequence length="367" mass="42497">MDSVEFPPTQCTHRPDLSYSAVTWQCVMLASHIHNHYIDLLEKKSSPDCYFEELKAWDKRMDAYRATWPPEWSVQMDRMRQMGAKINQEKFHGRVPVDGNYSHLRARRFSPDPYPIESRDVRNVGYHLYCHNTISAADSWLIILHIVYESMRLRSHRIALAFQHREETRAIHPVMESEILAASALPRVPKGHKFISDDPMHDSLVFHHGRYVVLDAARNLQDIFTLGNLIGFSLERLGIWAIFAMEHVISIQCSRLRSADSGTKIDAIRRLARLLRQLLTMKHWSGALYVFTSVVKLFIDARNTIKDMSAHVEHSPWPSNHILTLVMQEMDMSSREFCAYTLPVVYASMHMEPLPASMRMRIASLIS</sequence>
<accession>A0ACC1JFP6</accession>
<reference evidence="1" key="1">
    <citation type="submission" date="2022-07" db="EMBL/GenBank/DDBJ databases">
        <title>Phylogenomic reconstructions and comparative analyses of Kickxellomycotina fungi.</title>
        <authorList>
            <person name="Reynolds N.K."/>
            <person name="Stajich J.E."/>
            <person name="Barry K."/>
            <person name="Grigoriev I.V."/>
            <person name="Crous P."/>
            <person name="Smith M.E."/>
        </authorList>
    </citation>
    <scope>NUCLEOTIDE SEQUENCE</scope>
    <source>
        <strain evidence="1">NRRL 5244</strain>
    </source>
</reference>
<comment type="caution">
    <text evidence="1">The sequence shown here is derived from an EMBL/GenBank/DDBJ whole genome shotgun (WGS) entry which is preliminary data.</text>
</comment>
<evidence type="ECO:0000313" key="1">
    <source>
        <dbReference type="EMBL" id="KAJ1950091.1"/>
    </source>
</evidence>
<protein>
    <submittedName>
        <fullName evidence="1">Uncharacterized protein</fullName>
    </submittedName>
</protein>
<gene>
    <name evidence="1" type="ORF">FBU59_000840</name>
</gene>
<dbReference type="EMBL" id="JANBPW010000287">
    <property type="protein sequence ID" value="KAJ1950091.1"/>
    <property type="molecule type" value="Genomic_DNA"/>
</dbReference>
<name>A0ACC1JFP6_9FUNG</name>
<keyword evidence="2" id="KW-1185">Reference proteome</keyword>